<feature type="transmembrane region" description="Helical" evidence="8">
    <location>
        <begin position="384"/>
        <end position="406"/>
    </location>
</feature>
<keyword evidence="10" id="KW-1185">Reference proteome</keyword>
<dbReference type="CDD" id="cd06423">
    <property type="entry name" value="CESA_like"/>
    <property type="match status" value="1"/>
</dbReference>
<evidence type="ECO:0000256" key="8">
    <source>
        <dbReference type="SAM" id="Phobius"/>
    </source>
</evidence>
<keyword evidence="3" id="KW-0808">Transferase</keyword>
<evidence type="ECO:0000256" key="3">
    <source>
        <dbReference type="ARBA" id="ARBA00022679"/>
    </source>
</evidence>
<dbReference type="Proteomes" id="UP000198406">
    <property type="component" value="Unassembled WGS sequence"/>
</dbReference>
<evidence type="ECO:0000256" key="2">
    <source>
        <dbReference type="ARBA" id="ARBA00022676"/>
    </source>
</evidence>
<keyword evidence="5 8" id="KW-1133">Transmembrane helix</keyword>
<evidence type="ECO:0000256" key="6">
    <source>
        <dbReference type="ARBA" id="ARBA00023136"/>
    </source>
</evidence>
<keyword evidence="6 8" id="KW-0472">Membrane</keyword>
<evidence type="ECO:0000256" key="4">
    <source>
        <dbReference type="ARBA" id="ARBA00022692"/>
    </source>
</evidence>
<feature type="region of interest" description="Disordered" evidence="7">
    <location>
        <begin position="625"/>
        <end position="766"/>
    </location>
</feature>
<evidence type="ECO:0008006" key="11">
    <source>
        <dbReference type="Google" id="ProtNLM"/>
    </source>
</evidence>
<evidence type="ECO:0000256" key="7">
    <source>
        <dbReference type="SAM" id="MobiDB-lite"/>
    </source>
</evidence>
<comment type="caution">
    <text evidence="9">The sequence shown here is derived from an EMBL/GenBank/DDBJ whole genome shotgun (WGS) entry which is preliminary data.</text>
</comment>
<dbReference type="InterPro" id="IPR050321">
    <property type="entry name" value="Glycosyltr_2/OpgH_subfam"/>
</dbReference>
<organism evidence="9 10">
    <name type="scientific">Fistulifera solaris</name>
    <name type="common">Oleaginous diatom</name>
    <dbReference type="NCBI Taxonomy" id="1519565"/>
    <lineage>
        <taxon>Eukaryota</taxon>
        <taxon>Sar</taxon>
        <taxon>Stramenopiles</taxon>
        <taxon>Ochrophyta</taxon>
        <taxon>Bacillariophyta</taxon>
        <taxon>Bacillariophyceae</taxon>
        <taxon>Bacillariophycidae</taxon>
        <taxon>Naviculales</taxon>
        <taxon>Naviculaceae</taxon>
        <taxon>Fistulifera</taxon>
    </lineage>
</organism>
<dbReference type="InterPro" id="IPR029044">
    <property type="entry name" value="Nucleotide-diphossugar_trans"/>
</dbReference>
<sequence>MGCIDFFSFRWFMKDGKITAMGMDFLQVIASYALSVFLPMFIFYLFHLVGIDITYGVYVATLLFLNVMSILILTECFVAYFHKGAPTKPGAPEAPASAIICAYMPNEAETIMETLEHFLSIEYEPGIQVILSYNTPVPMPIEDDLRALSNQHPNLLVLKIENSRSKSQNLNAALDFVVGDFVGVFDADHQPDLDSYSRAWRWLSNGYDVVQGHCLSRNPEETWMAKMVAIEFETIYAVAHPGRTVRDGFGVFGGSNGYWKSPLLKRIGMLGSMLTEDIDSSMRVLAEGGNIGTDPKLISRELSTTTALHTWNQRLRWAQGWMQVSMKHCIPLILNHNLGLRQKFGMFMLLFIREIYPWIASQIITLLLYWYIQGREFNFLDPLLLSATAFTTIIGPVSTLFAFSLCHPSLKNPWWFVQYAIFSLLIYTDAKNVCCRVAHLKQVAGESAWRVTPRSAKAENMAIEEGSVGEAPKETEIKSVGEPSMSVMSLSALSKSGLSTFSTVAESRNRFREELSHASRNRFHYSRNAEESSQIGESSKYHVLTHIEWSKPGHPAATIRQRERSRASRDHSRASQNGYDWSFRGLGIDYSVSKAPSMMHRMGGRGDVSQSIAELDAENQFWSMKEEGEDGSNATRSTDEEDGSPKSDDYGGNSRMTSVRRNSHRRNDLGRHRSSGVPHYLTDVVIDEDTPSVTPKQPKPRKNNKKSSAPQSSIPSSSYRAPPRQQQPVLDQSEDSGLLTRIRRASSADQPNAPRARGGDPPSDIV</sequence>
<evidence type="ECO:0000256" key="1">
    <source>
        <dbReference type="ARBA" id="ARBA00004141"/>
    </source>
</evidence>
<reference evidence="9 10" key="1">
    <citation type="journal article" date="2015" name="Plant Cell">
        <title>Oil accumulation by the oleaginous diatom Fistulifera solaris as revealed by the genome and transcriptome.</title>
        <authorList>
            <person name="Tanaka T."/>
            <person name="Maeda Y."/>
            <person name="Veluchamy A."/>
            <person name="Tanaka M."/>
            <person name="Abida H."/>
            <person name="Marechal E."/>
            <person name="Bowler C."/>
            <person name="Muto M."/>
            <person name="Sunaga Y."/>
            <person name="Tanaka M."/>
            <person name="Yoshino T."/>
            <person name="Taniguchi T."/>
            <person name="Fukuda Y."/>
            <person name="Nemoto M."/>
            <person name="Matsumoto M."/>
            <person name="Wong P.S."/>
            <person name="Aburatani S."/>
            <person name="Fujibuchi W."/>
        </authorList>
    </citation>
    <scope>NUCLEOTIDE SEQUENCE [LARGE SCALE GENOMIC DNA]</scope>
    <source>
        <strain evidence="9 10">JPCC DA0580</strain>
    </source>
</reference>
<dbReference type="OrthoDB" id="2012457at2759"/>
<dbReference type="Pfam" id="PF13641">
    <property type="entry name" value="Glyco_tranf_2_3"/>
    <property type="match status" value="1"/>
</dbReference>
<dbReference type="PANTHER" id="PTHR43867">
    <property type="entry name" value="CELLULOSE SYNTHASE CATALYTIC SUBUNIT A [UDP-FORMING]"/>
    <property type="match status" value="1"/>
</dbReference>
<dbReference type="InParanoid" id="A0A1Z5JIJ0"/>
<feature type="transmembrane region" description="Helical" evidence="8">
    <location>
        <begin position="58"/>
        <end position="81"/>
    </location>
</feature>
<accession>A0A1Z5JIJ0</accession>
<dbReference type="Gene3D" id="3.90.550.10">
    <property type="entry name" value="Spore Coat Polysaccharide Biosynthesis Protein SpsA, Chain A"/>
    <property type="match status" value="1"/>
</dbReference>
<keyword evidence="2" id="KW-0328">Glycosyltransferase</keyword>
<dbReference type="PANTHER" id="PTHR43867:SF2">
    <property type="entry name" value="CELLULOSE SYNTHASE CATALYTIC SUBUNIT A [UDP-FORMING]"/>
    <property type="match status" value="1"/>
</dbReference>
<feature type="transmembrane region" description="Helical" evidence="8">
    <location>
        <begin position="21"/>
        <end position="46"/>
    </location>
</feature>
<feature type="compositionally biased region" description="Low complexity" evidence="7">
    <location>
        <begin position="706"/>
        <end position="724"/>
    </location>
</feature>
<evidence type="ECO:0000313" key="9">
    <source>
        <dbReference type="EMBL" id="GAX13830.1"/>
    </source>
</evidence>
<comment type="subcellular location">
    <subcellularLocation>
        <location evidence="1">Membrane</location>
        <topology evidence="1">Multi-pass membrane protein</topology>
    </subcellularLocation>
</comment>
<dbReference type="EMBL" id="BDSP01000073">
    <property type="protein sequence ID" value="GAX13830.1"/>
    <property type="molecule type" value="Genomic_DNA"/>
</dbReference>
<feature type="transmembrane region" description="Helical" evidence="8">
    <location>
        <begin position="355"/>
        <end position="372"/>
    </location>
</feature>
<feature type="compositionally biased region" description="Basic and acidic residues" evidence="7">
    <location>
        <begin position="560"/>
        <end position="573"/>
    </location>
</feature>
<name>A0A1Z5JIJ0_FISSO</name>
<evidence type="ECO:0000313" key="10">
    <source>
        <dbReference type="Proteomes" id="UP000198406"/>
    </source>
</evidence>
<protein>
    <recommendedName>
        <fullName evidence="11">Glycosyltransferase 2-like domain-containing protein</fullName>
    </recommendedName>
</protein>
<gene>
    <name evidence="9" type="ORF">FisN_30Lu130</name>
</gene>
<dbReference type="GO" id="GO:0016757">
    <property type="term" value="F:glycosyltransferase activity"/>
    <property type="evidence" value="ECO:0007669"/>
    <property type="project" value="UniProtKB-KW"/>
</dbReference>
<dbReference type="AlphaFoldDB" id="A0A1Z5JIJ0"/>
<feature type="region of interest" description="Disordered" evidence="7">
    <location>
        <begin position="548"/>
        <end position="576"/>
    </location>
</feature>
<proteinExistence type="predicted"/>
<evidence type="ECO:0000256" key="5">
    <source>
        <dbReference type="ARBA" id="ARBA00022989"/>
    </source>
</evidence>
<dbReference type="GO" id="GO:0016020">
    <property type="term" value="C:membrane"/>
    <property type="evidence" value="ECO:0007669"/>
    <property type="project" value="UniProtKB-SubCell"/>
</dbReference>
<dbReference type="SUPFAM" id="SSF53448">
    <property type="entry name" value="Nucleotide-diphospho-sugar transferases"/>
    <property type="match status" value="1"/>
</dbReference>
<keyword evidence="4 8" id="KW-0812">Transmembrane</keyword>